<accession>A0ABT5YXU5</accession>
<keyword evidence="2" id="KW-1185">Reference proteome</keyword>
<dbReference type="Proteomes" id="UP001220022">
    <property type="component" value="Unassembled WGS sequence"/>
</dbReference>
<dbReference type="RefSeq" id="WP_275811762.1">
    <property type="nucleotide sequence ID" value="NZ_BAAANM010000015.1"/>
</dbReference>
<reference evidence="1 2" key="1">
    <citation type="submission" date="2023-03" db="EMBL/GenBank/DDBJ databases">
        <title>Draft genome sequence of type strain Streptomyces ferralitis JCM 14344.</title>
        <authorList>
            <person name="Klaysubun C."/>
            <person name="Duangmal K."/>
        </authorList>
    </citation>
    <scope>NUCLEOTIDE SEQUENCE [LARGE SCALE GENOMIC DNA]</scope>
    <source>
        <strain evidence="1 2">JCM 14344</strain>
    </source>
</reference>
<dbReference type="EMBL" id="JARHTQ010000005">
    <property type="protein sequence ID" value="MDF2256141.1"/>
    <property type="molecule type" value="Genomic_DNA"/>
</dbReference>
<organism evidence="1 2">
    <name type="scientific">Streptantibioticus ferralitis</name>
    <dbReference type="NCBI Taxonomy" id="236510"/>
    <lineage>
        <taxon>Bacteria</taxon>
        <taxon>Bacillati</taxon>
        <taxon>Actinomycetota</taxon>
        <taxon>Actinomycetes</taxon>
        <taxon>Kitasatosporales</taxon>
        <taxon>Streptomycetaceae</taxon>
        <taxon>Streptantibioticus</taxon>
    </lineage>
</organism>
<sequence>MPQGEIRQRREVNLRIGAAVAEIEGLYAALLQTTRPQQRIRLLAELARAGRRLTFLAALPPGRQPPPSAPGSRRRRRRVLAARGAAWIIARYAGRDGGNRNGG</sequence>
<proteinExistence type="predicted"/>
<evidence type="ECO:0000313" key="1">
    <source>
        <dbReference type="EMBL" id="MDF2256141.1"/>
    </source>
</evidence>
<protein>
    <submittedName>
        <fullName evidence="1">Uncharacterized protein</fullName>
    </submittedName>
</protein>
<comment type="caution">
    <text evidence="1">The sequence shown here is derived from an EMBL/GenBank/DDBJ whole genome shotgun (WGS) entry which is preliminary data.</text>
</comment>
<evidence type="ECO:0000313" key="2">
    <source>
        <dbReference type="Proteomes" id="UP001220022"/>
    </source>
</evidence>
<gene>
    <name evidence="1" type="ORF">P2L57_10490</name>
</gene>
<name>A0ABT5YXU5_9ACTN</name>